<evidence type="ECO:0000313" key="2">
    <source>
        <dbReference type="Proteomes" id="UP000051936"/>
    </source>
</evidence>
<gene>
    <name evidence="1" type="ORF">AOQ71_34320</name>
</gene>
<protein>
    <submittedName>
        <fullName evidence="1">Uncharacterized protein</fullName>
    </submittedName>
</protein>
<dbReference type="EMBL" id="LJYG01000109">
    <property type="protein sequence ID" value="KRQ02884.1"/>
    <property type="molecule type" value="Genomic_DNA"/>
</dbReference>
<evidence type="ECO:0000313" key="1">
    <source>
        <dbReference type="EMBL" id="KRQ02884.1"/>
    </source>
</evidence>
<keyword evidence="2" id="KW-1185">Reference proteome</keyword>
<comment type="caution">
    <text evidence="1">The sequence shown here is derived from an EMBL/GenBank/DDBJ whole genome shotgun (WGS) entry which is preliminary data.</text>
</comment>
<organism evidence="1 2">
    <name type="scientific">Bradyrhizobium manausense</name>
    <dbReference type="NCBI Taxonomy" id="989370"/>
    <lineage>
        <taxon>Bacteria</taxon>
        <taxon>Pseudomonadati</taxon>
        <taxon>Pseudomonadota</taxon>
        <taxon>Alphaproteobacteria</taxon>
        <taxon>Hyphomicrobiales</taxon>
        <taxon>Nitrobacteraceae</taxon>
        <taxon>Bradyrhizobium</taxon>
    </lineage>
</organism>
<dbReference type="Proteomes" id="UP000051936">
    <property type="component" value="Unassembled WGS sequence"/>
</dbReference>
<name>A0A0R3D568_9BRAD</name>
<reference evidence="1 2" key="1">
    <citation type="submission" date="2015-09" db="EMBL/GenBank/DDBJ databases">
        <title>Draft Genome Sequence of Bradyrhizobium manausense Strain BR 3351T, a Novel Symbiotic Nitrogen-Fixing Alphaproteobacterium Isolated from Brazilian Amazon Rain Forest.</title>
        <authorList>
            <person name="De Araujo J.L."/>
            <person name="Zilli J.E."/>
        </authorList>
    </citation>
    <scope>NUCLEOTIDE SEQUENCE [LARGE SCALE GENOMIC DNA]</scope>
    <source>
        <strain evidence="1 2">BR3351</strain>
    </source>
</reference>
<accession>A0A0R3D568</accession>
<sequence length="80" mass="9089">MSKGERLRLYMQKNAPKPPATFIIGDIPRILHATWGLMSVSMTGGFVSNSRLQATEPDYIFRGHHELLPILQRHGLFRDA</sequence>
<dbReference type="AlphaFoldDB" id="A0A0R3D568"/>
<proteinExistence type="predicted"/>